<feature type="region of interest" description="Disordered" evidence="1">
    <location>
        <begin position="356"/>
        <end position="427"/>
    </location>
</feature>
<evidence type="ECO:0000313" key="2">
    <source>
        <dbReference type="EMBL" id="ELR07361.1"/>
    </source>
</evidence>
<feature type="compositionally biased region" description="Polar residues" evidence="1">
    <location>
        <begin position="96"/>
        <end position="111"/>
    </location>
</feature>
<feature type="compositionally biased region" description="Basic residues" evidence="1">
    <location>
        <begin position="606"/>
        <end position="619"/>
    </location>
</feature>
<evidence type="ECO:0000313" key="3">
    <source>
        <dbReference type="Proteomes" id="UP000011064"/>
    </source>
</evidence>
<feature type="compositionally biased region" description="Basic and acidic residues" evidence="1">
    <location>
        <begin position="455"/>
        <end position="468"/>
    </location>
</feature>
<feature type="compositionally biased region" description="Acidic residues" evidence="1">
    <location>
        <begin position="408"/>
        <end position="417"/>
    </location>
</feature>
<reference evidence="3" key="1">
    <citation type="submission" date="2010-09" db="EMBL/GenBank/DDBJ databases">
        <title>The genome sequence of Geomyces destructans 20631-21.</title>
        <authorList>
            <consortium name="The Broad Institute Genome Sequencing Platform"/>
            <person name="Cuomo C.A."/>
            <person name="Blehert D.S."/>
            <person name="Lorch J.M."/>
            <person name="Young S.K."/>
            <person name="Zeng Q."/>
            <person name="Gargeya S."/>
            <person name="Fitzgerald M."/>
            <person name="Haas B."/>
            <person name="Abouelleil A."/>
            <person name="Alvarado L."/>
            <person name="Arachchi H.M."/>
            <person name="Berlin A."/>
            <person name="Brown A."/>
            <person name="Chapman S.B."/>
            <person name="Chen Z."/>
            <person name="Dunbar C."/>
            <person name="Freedman E."/>
            <person name="Gearin G."/>
            <person name="Gellesch M."/>
            <person name="Goldberg J."/>
            <person name="Griggs A."/>
            <person name="Gujja S."/>
            <person name="Heiman D."/>
            <person name="Howarth C."/>
            <person name="Larson L."/>
            <person name="Lui A."/>
            <person name="MacDonald P.J.P."/>
            <person name="Montmayeur A."/>
            <person name="Murphy C."/>
            <person name="Neiman D."/>
            <person name="Pearson M."/>
            <person name="Priest M."/>
            <person name="Roberts A."/>
            <person name="Saif S."/>
            <person name="Shea T."/>
            <person name="Shenoy N."/>
            <person name="Sisk P."/>
            <person name="Stolte C."/>
            <person name="Sykes S."/>
            <person name="Wortman J."/>
            <person name="Nusbaum C."/>
            <person name="Birren B."/>
        </authorList>
    </citation>
    <scope>NUCLEOTIDE SEQUENCE [LARGE SCALE GENOMIC DNA]</scope>
    <source>
        <strain evidence="3">ATCC MYA-4855 / 20631-21</strain>
    </source>
</reference>
<organism evidence="2 3">
    <name type="scientific">Pseudogymnoascus destructans (strain ATCC MYA-4855 / 20631-21)</name>
    <name type="common">Bat white-nose syndrome fungus</name>
    <name type="synonym">Geomyces destructans</name>
    <dbReference type="NCBI Taxonomy" id="658429"/>
    <lineage>
        <taxon>Eukaryota</taxon>
        <taxon>Fungi</taxon>
        <taxon>Dikarya</taxon>
        <taxon>Ascomycota</taxon>
        <taxon>Pezizomycotina</taxon>
        <taxon>Leotiomycetes</taxon>
        <taxon>Thelebolales</taxon>
        <taxon>Thelebolaceae</taxon>
        <taxon>Pseudogymnoascus</taxon>
    </lineage>
</organism>
<protein>
    <submittedName>
        <fullName evidence="2">Uncharacterized protein</fullName>
    </submittedName>
</protein>
<evidence type="ECO:0000256" key="1">
    <source>
        <dbReference type="SAM" id="MobiDB-lite"/>
    </source>
</evidence>
<name>L8G5W1_PSED2</name>
<feature type="region of interest" description="Disordered" evidence="1">
    <location>
        <begin position="588"/>
        <end position="619"/>
    </location>
</feature>
<dbReference type="VEuPathDB" id="FungiDB:GMDG_08376"/>
<feature type="region of interest" description="Disordered" evidence="1">
    <location>
        <begin position="248"/>
        <end position="276"/>
    </location>
</feature>
<feature type="region of interest" description="Disordered" evidence="1">
    <location>
        <begin position="448"/>
        <end position="502"/>
    </location>
</feature>
<accession>L8G5W1</accession>
<sequence>MRGQPEHEDQLGSKGCMFSREARGLANSSESTGSDRPNLYNSLIALESFVLENHSPTHVLFCVSMATVNMNCIEFYNPNPKRTFKASQVQPTKSVLNNHRQPLQPNRSPSATLAGDVQDNHSLDDSLPSLEELLRPLQNGDIPRVPHQNHKPLHISKRQLNDEGHLLTGATTPNSAYVPGNTQSRFLSSLLYAHTTYQFHAGEPLIIEDDSDDESDDEAEAGAAWSDLQPQLLASIEDQDASECGLATQDTASTASSLFDPSTPRDSDYLSADGFSKDGQQLPSFAELDSKFPVHVRRPSPNCSELAETTGHDQIHQDVEKAIVDEMRPSPLRERACGSCDRGYVCDIEDELQQTSAEAGGPLRSSAAHSQYNQMDQESQNNTDVRGTSREERLWEETIEQQHCQQNEQEDEQEDNTEATSSEDKRPISYYQQTKDSPQHQQLEDKTIIATPLSQDREHSIKSYRKDNEDTEDNEDDEDDEDVRPPRRRKRRRRESDAIETATLKKVHTRLFTVAQAQTCTTRGSTVSRSSPDDAESALGADYQEYPLQGFLKRVRIERETTYNLEFKLKDPPDSFRPSIGLHISNCTSSGESVGGSTNPRVCASHAKRSRPALQKQRK</sequence>
<feature type="compositionally biased region" description="Basic and acidic residues" evidence="1">
    <location>
        <begin position="387"/>
        <end position="396"/>
    </location>
</feature>
<dbReference type="Proteomes" id="UP000011064">
    <property type="component" value="Unassembled WGS sequence"/>
</dbReference>
<feature type="compositionally biased region" description="Polar residues" evidence="1">
    <location>
        <begin position="367"/>
        <end position="386"/>
    </location>
</feature>
<dbReference type="HOGENOM" id="CLU_009651_1_1_1"/>
<feature type="region of interest" description="Disordered" evidence="1">
    <location>
        <begin position="96"/>
        <end position="119"/>
    </location>
</feature>
<dbReference type="InParanoid" id="L8G5W1"/>
<feature type="compositionally biased region" description="Polar residues" evidence="1">
    <location>
        <begin position="248"/>
        <end position="260"/>
    </location>
</feature>
<feature type="compositionally biased region" description="Polar residues" evidence="1">
    <location>
        <begin position="588"/>
        <end position="600"/>
    </location>
</feature>
<proteinExistence type="predicted"/>
<dbReference type="EMBL" id="GL573519">
    <property type="protein sequence ID" value="ELR07361.1"/>
    <property type="molecule type" value="Genomic_DNA"/>
</dbReference>
<keyword evidence="3" id="KW-1185">Reference proteome</keyword>
<feature type="compositionally biased region" description="Acidic residues" evidence="1">
    <location>
        <begin position="469"/>
        <end position="482"/>
    </location>
</feature>
<gene>
    <name evidence="2" type="ORF">GMDG_08376</name>
</gene>
<dbReference type="AlphaFoldDB" id="L8G5W1"/>